<evidence type="ECO:0000256" key="3">
    <source>
        <dbReference type="ARBA" id="ARBA00022729"/>
    </source>
</evidence>
<dbReference type="NCBIfam" id="TIGR04211">
    <property type="entry name" value="SH3_and_anchor"/>
    <property type="match status" value="1"/>
</dbReference>
<dbReference type="GO" id="GO:0016020">
    <property type="term" value="C:membrane"/>
    <property type="evidence" value="ECO:0007669"/>
    <property type="project" value="UniProtKB-SubCell"/>
</dbReference>
<reference evidence="10" key="1">
    <citation type="submission" date="2018-07" db="EMBL/GenBank/DDBJ databases">
        <authorList>
            <consortium name="Genoscope - CEA"/>
            <person name="William W."/>
        </authorList>
    </citation>
    <scope>NUCLEOTIDE SEQUENCE</scope>
    <source>
        <strain evidence="10">IK1</strain>
    </source>
</reference>
<evidence type="ECO:0000256" key="7">
    <source>
        <dbReference type="SAM" id="Phobius"/>
    </source>
</evidence>
<gene>
    <name evidence="10" type="ORF">TRIP_B330202</name>
</gene>
<evidence type="ECO:0000256" key="8">
    <source>
        <dbReference type="SAM" id="SignalP"/>
    </source>
</evidence>
<keyword evidence="6" id="KW-0175">Coiled coil</keyword>
<evidence type="ECO:0000256" key="6">
    <source>
        <dbReference type="SAM" id="Coils"/>
    </source>
</evidence>
<dbReference type="Pfam" id="PF08239">
    <property type="entry name" value="SH3_3"/>
    <property type="match status" value="1"/>
</dbReference>
<comment type="subcellular location">
    <subcellularLocation>
        <location evidence="1">Membrane</location>
        <topology evidence="1">Single-pass membrane protein</topology>
    </subcellularLocation>
</comment>
<keyword evidence="2 7" id="KW-0812">Transmembrane</keyword>
<dbReference type="InterPro" id="IPR003646">
    <property type="entry name" value="SH3-like_bac-type"/>
</dbReference>
<dbReference type="PROSITE" id="PS51781">
    <property type="entry name" value="SH3B"/>
    <property type="match status" value="1"/>
</dbReference>
<dbReference type="SMART" id="SM00287">
    <property type="entry name" value="SH3b"/>
    <property type="match status" value="1"/>
</dbReference>
<accession>A0A653A7R2</accession>
<feature type="transmembrane region" description="Helical" evidence="7">
    <location>
        <begin position="194"/>
        <end position="213"/>
    </location>
</feature>
<evidence type="ECO:0000256" key="5">
    <source>
        <dbReference type="ARBA" id="ARBA00023136"/>
    </source>
</evidence>
<feature type="coiled-coil region" evidence="6">
    <location>
        <begin position="124"/>
        <end position="189"/>
    </location>
</feature>
<evidence type="ECO:0000256" key="1">
    <source>
        <dbReference type="ARBA" id="ARBA00004167"/>
    </source>
</evidence>
<feature type="signal peptide" evidence="8">
    <location>
        <begin position="1"/>
        <end position="22"/>
    </location>
</feature>
<keyword evidence="5 7" id="KW-0472">Membrane</keyword>
<organism evidence="10">
    <name type="scientific">Uncultured Desulfatiglans sp</name>
    <dbReference type="NCBI Taxonomy" id="1748965"/>
    <lineage>
        <taxon>Bacteria</taxon>
        <taxon>Pseudomonadati</taxon>
        <taxon>Thermodesulfobacteriota</taxon>
        <taxon>Desulfobacteria</taxon>
        <taxon>Desulfatiglandales</taxon>
        <taxon>Desulfatiglandaceae</taxon>
        <taxon>Desulfatiglans</taxon>
        <taxon>environmental samples</taxon>
    </lineage>
</organism>
<dbReference type="Gene3D" id="2.30.30.40">
    <property type="entry name" value="SH3 Domains"/>
    <property type="match status" value="1"/>
</dbReference>
<dbReference type="EMBL" id="UPXX01000027">
    <property type="protein sequence ID" value="VBB44024.1"/>
    <property type="molecule type" value="Genomic_DNA"/>
</dbReference>
<feature type="chain" id="PRO_5025033690" evidence="8">
    <location>
        <begin position="23"/>
        <end position="225"/>
    </location>
</feature>
<name>A0A653A7R2_UNCDX</name>
<evidence type="ECO:0000256" key="2">
    <source>
        <dbReference type="ARBA" id="ARBA00022692"/>
    </source>
</evidence>
<sequence length="225" mass="25409">MRIYGLALGCFVLLMICGSAWAERAYVTDSFQVTVRTGPSTGHKIIAFLDSGASVEVLGEDQGWNRVRLRDEEGKSVEGWVLARYLMTREPWEAKARSFEEKYERLKALSSKTKGEWESVYEENQHLTSQLAEKTSALQTLEQEHERLKKDSADVLAVKEAHRQCSETLAGLEKTVGELRKENDALRSNERNKWFATGALVLFVGLIIGLALGRSQKKRKSLLMD</sequence>
<evidence type="ECO:0000259" key="9">
    <source>
        <dbReference type="PROSITE" id="PS51781"/>
    </source>
</evidence>
<feature type="domain" description="SH3b" evidence="9">
    <location>
        <begin position="22"/>
        <end position="90"/>
    </location>
</feature>
<dbReference type="AlphaFoldDB" id="A0A653A7R2"/>
<keyword evidence="3 8" id="KW-0732">Signal</keyword>
<keyword evidence="4 7" id="KW-1133">Transmembrane helix</keyword>
<proteinExistence type="predicted"/>
<evidence type="ECO:0000313" key="10">
    <source>
        <dbReference type="EMBL" id="VBB44024.1"/>
    </source>
</evidence>
<dbReference type="InterPro" id="IPR016476">
    <property type="entry name" value="SH3_dom_pro"/>
</dbReference>
<evidence type="ECO:0000256" key="4">
    <source>
        <dbReference type="ARBA" id="ARBA00022989"/>
    </source>
</evidence>
<protein>
    <submittedName>
        <fullName evidence="10">Putative SH3 type 3 domain protein</fullName>
    </submittedName>
</protein>